<evidence type="ECO:0000313" key="2">
    <source>
        <dbReference type="EMBL" id="MCA9730006.1"/>
    </source>
</evidence>
<dbReference type="EMBL" id="JAGQHR010000939">
    <property type="protein sequence ID" value="MCA9730006.1"/>
    <property type="molecule type" value="Genomic_DNA"/>
</dbReference>
<accession>A0A956M2J8</accession>
<organism evidence="2 3">
    <name type="scientific">Eiseniibacteriota bacterium</name>
    <dbReference type="NCBI Taxonomy" id="2212470"/>
    <lineage>
        <taxon>Bacteria</taxon>
        <taxon>Candidatus Eiseniibacteriota</taxon>
    </lineage>
</organism>
<reference evidence="2" key="2">
    <citation type="journal article" date="2021" name="Microbiome">
        <title>Successional dynamics and alternative stable states in a saline activated sludge microbial community over 9 years.</title>
        <authorList>
            <person name="Wang Y."/>
            <person name="Ye J."/>
            <person name="Ju F."/>
            <person name="Liu L."/>
            <person name="Boyd J.A."/>
            <person name="Deng Y."/>
            <person name="Parks D.H."/>
            <person name="Jiang X."/>
            <person name="Yin X."/>
            <person name="Woodcroft B.J."/>
            <person name="Tyson G.W."/>
            <person name="Hugenholtz P."/>
            <person name="Polz M.F."/>
            <person name="Zhang T."/>
        </authorList>
    </citation>
    <scope>NUCLEOTIDE SEQUENCE</scope>
    <source>
        <strain evidence="2">HKST-UBA01</strain>
    </source>
</reference>
<dbReference type="PANTHER" id="PTHR10098:SF108">
    <property type="entry name" value="TETRATRICOPEPTIDE REPEAT PROTEIN 28"/>
    <property type="match status" value="1"/>
</dbReference>
<dbReference type="PANTHER" id="PTHR10098">
    <property type="entry name" value="RAPSYN-RELATED"/>
    <property type="match status" value="1"/>
</dbReference>
<dbReference type="AlphaFoldDB" id="A0A956M2J8"/>
<proteinExistence type="predicted"/>
<gene>
    <name evidence="2" type="ORF">KC729_20145</name>
</gene>
<evidence type="ECO:0000259" key="1">
    <source>
        <dbReference type="Pfam" id="PF12770"/>
    </source>
</evidence>
<comment type="caution">
    <text evidence="2">The sequence shown here is derived from an EMBL/GenBank/DDBJ whole genome shotgun (WGS) entry which is preliminary data.</text>
</comment>
<sequence>KLERSSIEGLLEDLRHQFEVIALTAPTSDPAMATSVHARGVREATMGPPAEAFLSSARHLLERLYHAVLAPVADTLPDPGRIFIVPHDLLGHIPFECLHDGKNWIDERWTFRRMVTTDGFRAPIRRSPTSDRGLHVLAGMITDGPHAVRAELAASREVLQGRDGEVETLHDPSRADVLQRMETAACLHISAHGHFRADNPAFSYLTLSDGALFAFEIRERPCRCQLVLLSACETGLTETGTGDDPTGMAHAFLAAGAECVIASHWKVHDDSTSRLVRDFYAGRVAGMETDAALRAAARAARARHPHPYYWGGFAAFGR</sequence>
<evidence type="ECO:0000313" key="3">
    <source>
        <dbReference type="Proteomes" id="UP000697710"/>
    </source>
</evidence>
<protein>
    <submittedName>
        <fullName evidence="2">CHAT domain-containing protein</fullName>
    </submittedName>
</protein>
<dbReference type="Pfam" id="PF12770">
    <property type="entry name" value="CHAT"/>
    <property type="match status" value="1"/>
</dbReference>
<feature type="domain" description="CHAT" evidence="1">
    <location>
        <begin position="60"/>
        <end position="317"/>
    </location>
</feature>
<name>A0A956M2J8_UNCEI</name>
<dbReference type="Proteomes" id="UP000697710">
    <property type="component" value="Unassembled WGS sequence"/>
</dbReference>
<reference evidence="2" key="1">
    <citation type="submission" date="2020-04" db="EMBL/GenBank/DDBJ databases">
        <authorList>
            <person name="Zhang T."/>
        </authorList>
    </citation>
    <scope>NUCLEOTIDE SEQUENCE</scope>
    <source>
        <strain evidence="2">HKST-UBA01</strain>
    </source>
</reference>
<feature type="non-terminal residue" evidence="2">
    <location>
        <position position="1"/>
    </location>
</feature>
<dbReference type="InterPro" id="IPR024983">
    <property type="entry name" value="CHAT_dom"/>
</dbReference>